<accession>A0A2T1DGT1</accession>
<evidence type="ECO:0000313" key="2">
    <source>
        <dbReference type="Proteomes" id="UP000238634"/>
    </source>
</evidence>
<dbReference type="Proteomes" id="UP000238634">
    <property type="component" value="Unassembled WGS sequence"/>
</dbReference>
<dbReference type="RefSeq" id="WP_073071740.1">
    <property type="nucleotide sequence ID" value="NZ_MPPI01000012.1"/>
</dbReference>
<evidence type="ECO:0000313" key="1">
    <source>
        <dbReference type="EMBL" id="PSB19667.1"/>
    </source>
</evidence>
<dbReference type="OrthoDB" id="531464at2"/>
<keyword evidence="2" id="KW-1185">Reference proteome</keyword>
<name>A0A2T1DGT1_9CYAN</name>
<reference evidence="1 2" key="1">
    <citation type="submission" date="2018-02" db="EMBL/GenBank/DDBJ databases">
        <authorList>
            <person name="Cohen D.B."/>
            <person name="Kent A.D."/>
        </authorList>
    </citation>
    <scope>NUCLEOTIDE SEQUENCE [LARGE SCALE GENOMIC DNA]</scope>
    <source>
        <strain evidence="1 2">ULC007</strain>
    </source>
</reference>
<gene>
    <name evidence="1" type="ORF">C7B65_10240</name>
</gene>
<organism evidence="1 2">
    <name type="scientific">Phormidesmis priestleyi ULC007</name>
    <dbReference type="NCBI Taxonomy" id="1920490"/>
    <lineage>
        <taxon>Bacteria</taxon>
        <taxon>Bacillati</taxon>
        <taxon>Cyanobacteriota</taxon>
        <taxon>Cyanophyceae</taxon>
        <taxon>Leptolyngbyales</taxon>
        <taxon>Leptolyngbyaceae</taxon>
        <taxon>Phormidesmis</taxon>
    </lineage>
</organism>
<dbReference type="AlphaFoldDB" id="A0A2T1DGT1"/>
<dbReference type="STRING" id="1920490.GCA_001895925_00181"/>
<comment type="caution">
    <text evidence="1">The sequence shown here is derived from an EMBL/GenBank/DDBJ whole genome shotgun (WGS) entry which is preliminary data.</text>
</comment>
<dbReference type="EMBL" id="PVWG01000009">
    <property type="protein sequence ID" value="PSB19667.1"/>
    <property type="molecule type" value="Genomic_DNA"/>
</dbReference>
<reference evidence="1 2" key="2">
    <citation type="submission" date="2018-03" db="EMBL/GenBank/DDBJ databases">
        <title>The ancient ancestry and fast evolution of plastids.</title>
        <authorList>
            <person name="Moore K.R."/>
            <person name="Magnabosco C."/>
            <person name="Momper L."/>
            <person name="Gold D.A."/>
            <person name="Bosak T."/>
            <person name="Fournier G.P."/>
        </authorList>
    </citation>
    <scope>NUCLEOTIDE SEQUENCE [LARGE SCALE GENOMIC DNA]</scope>
    <source>
        <strain evidence="1 2">ULC007</strain>
    </source>
</reference>
<sequence>MRIRLERKLETCPHQLSCTVCRQRFEVRKIRTLLHNDAKLLQGDICSECIALRPSEIRSKMREQARLLRQYPELNGSSLLSARERALELLEASQEEVRFPTFYDWWFKKIEVFSEESQELEATRLGLAHTQSGMRLQKMLEDDKE</sequence>
<proteinExistence type="predicted"/>
<protein>
    <submittedName>
        <fullName evidence="1">Uncharacterized protein</fullName>
    </submittedName>
</protein>